<proteinExistence type="predicted"/>
<sequence>MENNWHHISDLPKEAGVDQPLSLAGQPALKEKNRVHILALGDVGRTMLIGLRLLGADKIASIGLCDLNKKNLQRLEIEINQIRYPFAEGEQVLPPVDMVTEDRLFDCDVFIFCATKGTPPIGTKGDMRMVQLAANSELVRHFGDLARKADYKGLACIVSDPVDNLCRAFLESSGLAPWQVQGYGLGVMNARACYYAEKDPRLAHYLTEGRAFGPHGQDLVIADSLEHYNDELSRELTRKTVTCNLAVRELGYKPYIAPALSSAAISILLTLRGAWHYGSLYLGDEKEGAFLGMKNRLTEKGFEYEDAALCPELYDRIRHAYLNLCRMK</sequence>
<dbReference type="Gene3D" id="3.40.50.720">
    <property type="entry name" value="NAD(P)-binding Rossmann-like Domain"/>
    <property type="match status" value="1"/>
</dbReference>
<dbReference type="RefSeq" id="WP_074704785.1">
    <property type="nucleotide sequence ID" value="NZ_FNOP01000003.1"/>
</dbReference>
<organism evidence="1 2">
    <name type="scientific">Acidaminococcus fermentans</name>
    <dbReference type="NCBI Taxonomy" id="905"/>
    <lineage>
        <taxon>Bacteria</taxon>
        <taxon>Bacillati</taxon>
        <taxon>Bacillota</taxon>
        <taxon>Negativicutes</taxon>
        <taxon>Acidaminococcales</taxon>
        <taxon>Acidaminococcaceae</taxon>
        <taxon>Acidaminococcus</taxon>
    </lineage>
</organism>
<dbReference type="Proteomes" id="UP000182379">
    <property type="component" value="Unassembled WGS sequence"/>
</dbReference>
<dbReference type="SUPFAM" id="SSF51735">
    <property type="entry name" value="NAD(P)-binding Rossmann-fold domains"/>
    <property type="match status" value="1"/>
</dbReference>
<dbReference type="EMBL" id="FNOP01000003">
    <property type="protein sequence ID" value="SDW60392.1"/>
    <property type="molecule type" value="Genomic_DNA"/>
</dbReference>
<comment type="caution">
    <text evidence="1">The sequence shown here is derived from an EMBL/GenBank/DDBJ whole genome shotgun (WGS) entry which is preliminary data.</text>
</comment>
<accession>A0A1H2UWE0</accession>
<evidence type="ECO:0000313" key="1">
    <source>
        <dbReference type="EMBL" id="SDW60392.1"/>
    </source>
</evidence>
<protein>
    <submittedName>
        <fullName evidence="1">Malate/lactate dehydrogenase</fullName>
    </submittedName>
</protein>
<dbReference type="PANTHER" id="PTHR43128:SF16">
    <property type="entry name" value="L-LACTATE DEHYDROGENASE"/>
    <property type="match status" value="1"/>
</dbReference>
<dbReference type="InterPro" id="IPR036291">
    <property type="entry name" value="NAD(P)-bd_dom_sf"/>
</dbReference>
<name>A0A1H2UWE0_ACIFE</name>
<dbReference type="AlphaFoldDB" id="A0A1H2UWE0"/>
<gene>
    <name evidence="1" type="ORF">SAMN05216495_10358</name>
</gene>
<dbReference type="PANTHER" id="PTHR43128">
    <property type="entry name" value="L-2-HYDROXYCARBOXYLATE DEHYDROGENASE (NAD(P)(+))"/>
    <property type="match status" value="1"/>
</dbReference>
<dbReference type="GO" id="GO:0004459">
    <property type="term" value="F:L-lactate dehydrogenase (NAD+) activity"/>
    <property type="evidence" value="ECO:0007669"/>
    <property type="project" value="TreeGrafter"/>
</dbReference>
<evidence type="ECO:0000313" key="2">
    <source>
        <dbReference type="Proteomes" id="UP000182379"/>
    </source>
</evidence>
<reference evidence="1 2" key="1">
    <citation type="submission" date="2016-10" db="EMBL/GenBank/DDBJ databases">
        <authorList>
            <person name="Varghese N."/>
            <person name="Submissions S."/>
        </authorList>
    </citation>
    <scope>NUCLEOTIDE SEQUENCE [LARGE SCALE GENOMIC DNA]</scope>
    <source>
        <strain evidence="1 2">WCC6</strain>
    </source>
</reference>
<dbReference type="GO" id="GO:0006089">
    <property type="term" value="P:lactate metabolic process"/>
    <property type="evidence" value="ECO:0007669"/>
    <property type="project" value="TreeGrafter"/>
</dbReference>